<accession>A0ABT0EPK5</accession>
<dbReference type="RefSeq" id="WP_247407335.1">
    <property type="nucleotide sequence ID" value="NZ_JAKNRV010000396.1"/>
</dbReference>
<reference evidence="1 2" key="1">
    <citation type="submission" date="2022-02" db="EMBL/GenBank/DDBJ databases">
        <title>Comparative genomics of the first Antarctic Pseudomonas spp. capable of biotransforming 2,4,6-Trinitrotoluene.</title>
        <authorList>
            <person name="Cabrera M.A."/>
            <person name="Marquez S.L."/>
            <person name="Perez-Donoso J.M."/>
        </authorList>
    </citation>
    <scope>NUCLEOTIDE SEQUENCE [LARGE SCALE GENOMIC DNA]</scope>
    <source>
        <strain evidence="1 2">TNT11</strain>
    </source>
</reference>
<evidence type="ECO:0000313" key="2">
    <source>
        <dbReference type="Proteomes" id="UP001317085"/>
    </source>
</evidence>
<sequence length="237" mass="26810">MFIIPDLELIETSLICYGDASVRWVFDTNSSVVCLEASNKQHVSSEHWISENSDIFSFTEQGDLACLRFSVPGENHTAQINIEKTIAGRIKLHKSLYSVPQTTLRLFDPKKRRLSCFMAAPMGGRILTRVNFANDLTILLSGDEYFGFELSNPLDYLATKPDDPIDHENRANDDEYLLMSALLETISDNTVEALDNDMAEVANELKTRILSQIEVIKSPFRKAIIESSLEDFIDYYA</sequence>
<name>A0ABT0EPK5_9PSED</name>
<comment type="caution">
    <text evidence="1">The sequence shown here is derived from an EMBL/GenBank/DDBJ whole genome shotgun (WGS) entry which is preliminary data.</text>
</comment>
<protein>
    <submittedName>
        <fullName evidence="1">Uncharacterized protein</fullName>
    </submittedName>
</protein>
<gene>
    <name evidence="1" type="ORF">L9Z73_26065</name>
</gene>
<keyword evidence="2" id="KW-1185">Reference proteome</keyword>
<dbReference type="Proteomes" id="UP001317085">
    <property type="component" value="Unassembled WGS sequence"/>
</dbReference>
<dbReference type="EMBL" id="JAKNRV010000396">
    <property type="protein sequence ID" value="MCK1787675.1"/>
    <property type="molecule type" value="Genomic_DNA"/>
</dbReference>
<evidence type="ECO:0000313" key="1">
    <source>
        <dbReference type="EMBL" id="MCK1787675.1"/>
    </source>
</evidence>
<organism evidence="1 2">
    <name type="scientific">Pseudomonas emilianonis</name>
    <dbReference type="NCBI Taxonomy" id="2915812"/>
    <lineage>
        <taxon>Bacteria</taxon>
        <taxon>Pseudomonadati</taxon>
        <taxon>Pseudomonadota</taxon>
        <taxon>Gammaproteobacteria</taxon>
        <taxon>Pseudomonadales</taxon>
        <taxon>Pseudomonadaceae</taxon>
        <taxon>Pseudomonas</taxon>
    </lineage>
</organism>
<proteinExistence type="predicted"/>